<name>A0ABS2D2A9_9SPHN</name>
<dbReference type="InterPro" id="IPR014756">
    <property type="entry name" value="Ig_E-set"/>
</dbReference>
<comment type="caution">
    <text evidence="5">The sequence shown here is derived from an EMBL/GenBank/DDBJ whole genome shotgun (WGS) entry which is preliminary data.</text>
</comment>
<dbReference type="PROSITE" id="PS51318">
    <property type="entry name" value="TAT"/>
    <property type="match status" value="1"/>
</dbReference>
<feature type="compositionally biased region" description="Pro residues" evidence="1">
    <location>
        <begin position="655"/>
        <end position="670"/>
    </location>
</feature>
<dbReference type="Proteomes" id="UP000763641">
    <property type="component" value="Unassembled WGS sequence"/>
</dbReference>
<dbReference type="Pfam" id="PF07250">
    <property type="entry name" value="Glyoxal_oxid_N"/>
    <property type="match status" value="1"/>
</dbReference>
<dbReference type="PANTHER" id="PTHR32208:SF21">
    <property type="entry name" value="LOW QUALITY PROTEIN: ALDEHYDE OXIDASE GLOX-LIKE"/>
    <property type="match status" value="1"/>
</dbReference>
<dbReference type="InterPro" id="IPR013783">
    <property type="entry name" value="Ig-like_fold"/>
</dbReference>
<proteinExistence type="predicted"/>
<feature type="domain" description="Glyoxal oxidase N-terminal" evidence="3">
    <location>
        <begin position="125"/>
        <end position="416"/>
    </location>
</feature>
<dbReference type="Gene3D" id="2.130.10.80">
    <property type="entry name" value="Galactose oxidase/kelch, beta-propeller"/>
    <property type="match status" value="1"/>
</dbReference>
<dbReference type="InterPro" id="IPR015915">
    <property type="entry name" value="Kelch-typ_b-propeller"/>
</dbReference>
<evidence type="ECO:0000313" key="6">
    <source>
        <dbReference type="Proteomes" id="UP000763641"/>
    </source>
</evidence>
<dbReference type="InterPro" id="IPR037293">
    <property type="entry name" value="Gal_Oxidase_central_sf"/>
</dbReference>
<dbReference type="InterPro" id="IPR009880">
    <property type="entry name" value="Glyoxal_oxidase_N"/>
</dbReference>
<sequence length="872" mass="90379">MLPTTPPPRCRAARRGFLFATAASAMLVPAIASAQQFPVVVAQVQDPAMQNLAIPEGADVHGMWSGVKDWPLIGIHSALLPNGKVVTYGSPNGTAAQSGRVYDIWDPTRGFGRESHLTLTGVADVDSFCSAATFLDDGSLLIAGGIFSEGNDRGSVLVDQTGSSLRGLGRNMAYDRYYATMVTLNDGRPLIVGGSYPYQDVNNFVPEVYNPNGWASLFGAADTLVFSRAEGRFWYPHVWQAPNGRVFGISTEQLWWMDPQGNGSIARAGVLKRAHTYDRIPANQLPNVGPTSTAVMFDVGRVLQLGGNGQQNGDATYSSSAATVIDINGAAPVQREAAPMIHGRQWANAIVLPTGTVMVNGGSLWGDEAGWSDARPVELWDKNTNAWTLGAAAGVYRGYHSSSLLLTNGTVLTSGGGVPGPVVNLNSEIYYPPYLFQRVNGRMQLAPRPQIVSLQTTKLNHGQSAQVEMANANPIRSVSLVRLGQDTHSFDSGQRYIPATYFQTGAVLTVQAPASTSVAPPGYYMLVAADADGVPSTGVIVAIGGAITAPPGVPRAPVGSISNAANAALTGGGTTVDGPSYEWRNCAGEGGTCNGPAGSTMRYGVGDLWSLRANSTSILCSVNAFGDPAPNRGKTCQIMVPLNPGVTRAPAAQVPNPPPAPGPGPTPPLPAGSWSACAREGQTCTVPTSTTLRYGANGTYVVRTVTGATACNNEVFGDPLVGVVKGCDRFVPEATPTPTPGGGTPLLAGAWTMCAGEGERCVAPAGATIRFGANGLYAVLTNTGTVACANGVFGDPVKGTVKRCDVAPAAVWAACGNEGGQCDLPAGAMIRYGAGTRWATLVAKGVTACTNVVFGDPVPGTVKACQRLIAAN</sequence>
<feature type="domain" description="Galactose oxidase-like Early set" evidence="4">
    <location>
        <begin position="448"/>
        <end position="543"/>
    </location>
</feature>
<evidence type="ECO:0000259" key="4">
    <source>
        <dbReference type="Pfam" id="PF09118"/>
    </source>
</evidence>
<evidence type="ECO:0000256" key="2">
    <source>
        <dbReference type="SAM" id="SignalP"/>
    </source>
</evidence>
<accession>A0ABS2D2A9</accession>
<feature type="signal peptide" evidence="2">
    <location>
        <begin position="1"/>
        <end position="34"/>
    </location>
</feature>
<dbReference type="EMBL" id="JAFEMC010000001">
    <property type="protein sequence ID" value="MBM6575061.1"/>
    <property type="molecule type" value="Genomic_DNA"/>
</dbReference>
<reference evidence="5 6" key="1">
    <citation type="submission" date="2020-12" db="EMBL/GenBank/DDBJ databases">
        <title>Sphingomonas sp.</title>
        <authorList>
            <person name="Kim M.K."/>
        </authorList>
    </citation>
    <scope>NUCLEOTIDE SEQUENCE [LARGE SCALE GENOMIC DNA]</scope>
    <source>
        <strain evidence="5 6">BT552</strain>
    </source>
</reference>
<keyword evidence="6" id="KW-1185">Reference proteome</keyword>
<dbReference type="PANTHER" id="PTHR32208">
    <property type="entry name" value="SECRETED PROTEIN-RELATED"/>
    <property type="match status" value="1"/>
</dbReference>
<dbReference type="InterPro" id="IPR006311">
    <property type="entry name" value="TAT_signal"/>
</dbReference>
<gene>
    <name evidence="5" type="ORF">ILT43_01655</name>
</gene>
<protein>
    <submittedName>
        <fullName evidence="5">DUF1929 domain-containing protein</fullName>
    </submittedName>
</protein>
<dbReference type="SUPFAM" id="SSF117281">
    <property type="entry name" value="Kelch motif"/>
    <property type="match status" value="1"/>
</dbReference>
<evidence type="ECO:0000313" key="5">
    <source>
        <dbReference type="EMBL" id="MBM6575061.1"/>
    </source>
</evidence>
<evidence type="ECO:0000259" key="3">
    <source>
        <dbReference type="Pfam" id="PF07250"/>
    </source>
</evidence>
<feature type="chain" id="PRO_5047407533" evidence="2">
    <location>
        <begin position="35"/>
        <end position="872"/>
    </location>
</feature>
<dbReference type="Gene3D" id="2.60.40.10">
    <property type="entry name" value="Immunoglobulins"/>
    <property type="match status" value="1"/>
</dbReference>
<dbReference type="SUPFAM" id="SSF81296">
    <property type="entry name" value="E set domains"/>
    <property type="match status" value="1"/>
</dbReference>
<dbReference type="Pfam" id="PF09118">
    <property type="entry name" value="GO-like_E_set"/>
    <property type="match status" value="1"/>
</dbReference>
<keyword evidence="2" id="KW-0732">Signal</keyword>
<dbReference type="CDD" id="cd02851">
    <property type="entry name" value="E_set_GO_C"/>
    <property type="match status" value="1"/>
</dbReference>
<evidence type="ECO:0000256" key="1">
    <source>
        <dbReference type="SAM" id="MobiDB-lite"/>
    </source>
</evidence>
<organism evidence="5 6">
    <name type="scientific">Sphingomonas longa</name>
    <dbReference type="NCBI Taxonomy" id="2778730"/>
    <lineage>
        <taxon>Bacteria</taxon>
        <taxon>Pseudomonadati</taxon>
        <taxon>Pseudomonadota</taxon>
        <taxon>Alphaproteobacteria</taxon>
        <taxon>Sphingomonadales</taxon>
        <taxon>Sphingomonadaceae</taxon>
        <taxon>Sphingomonas</taxon>
    </lineage>
</organism>
<dbReference type="InterPro" id="IPR015202">
    <property type="entry name" value="GO-like_E_set"/>
</dbReference>
<dbReference type="RefSeq" id="WP_204193564.1">
    <property type="nucleotide sequence ID" value="NZ_JAFEMC010000001.1"/>
</dbReference>
<feature type="region of interest" description="Disordered" evidence="1">
    <location>
        <begin position="648"/>
        <end position="671"/>
    </location>
</feature>